<dbReference type="GO" id="GO:0001727">
    <property type="term" value="F:lipid kinase activity"/>
    <property type="evidence" value="ECO:0007669"/>
    <property type="project" value="TreeGrafter"/>
</dbReference>
<dbReference type="InterPro" id="IPR001206">
    <property type="entry name" value="Diacylglycerol_kinase_cat_dom"/>
</dbReference>
<proteinExistence type="predicted"/>
<dbReference type="OrthoDB" id="3853857at2759"/>
<dbReference type="PROSITE" id="PS50146">
    <property type="entry name" value="DAGK"/>
    <property type="match status" value="1"/>
</dbReference>
<dbReference type="GO" id="GO:0005737">
    <property type="term" value="C:cytoplasm"/>
    <property type="evidence" value="ECO:0007669"/>
    <property type="project" value="TreeGrafter"/>
</dbReference>
<dbReference type="PANTHER" id="PTHR12358:SF112">
    <property type="entry name" value="LD11247P-RELATED"/>
    <property type="match status" value="1"/>
</dbReference>
<feature type="domain" description="DAGKc" evidence="1">
    <location>
        <begin position="77"/>
        <end position="224"/>
    </location>
</feature>
<gene>
    <name evidence="2" type="ORF">CAUJ_LOCUS2582</name>
</gene>
<keyword evidence="3" id="KW-1185">Reference proteome</keyword>
<name>A0A8S1GVD6_9PELO</name>
<dbReference type="SMART" id="SM00046">
    <property type="entry name" value="DAGKc"/>
    <property type="match status" value="1"/>
</dbReference>
<dbReference type="InterPro" id="IPR017438">
    <property type="entry name" value="ATP-NAD_kinase_N"/>
</dbReference>
<dbReference type="Pfam" id="PF00781">
    <property type="entry name" value="DAGK_cat"/>
    <property type="match status" value="1"/>
</dbReference>
<sequence>MRTVDGRGFEESAAVRVDLSSGNPLECEAICYELQNCRRQRVVRRLVYDSRKEAESFAQTFKKRSQHQSPPHLAKKLESRKVLVLVNPFSGQKNALSLWKKFGDPVLKDAGIEFDLVLTEYAGHATELLRELDIDRYESVLVNGGDGLVAEVLSGLLRREDKKRALNLPILHLPGGTSNALAAAVCFACNEPFTARDYFIRECTLFACRPRYMPLCLYKVDTEHDGVRDMFLSATWGLVADIDLASERFRWAGMIRLHMEATLRIMRLPSTSTYRAKISYVPVNNKQISQNTLVVGDKYTSGTEHPETAYEEWKGKVYPLSEAVDEKWTTIEGEWVMVNVTTCSHLGSDLPYLPTTKLSETIMYLTLIDWKTIKNRLEVALLFSTMNDRKHLAYPCFQVIPVRAVRVVPDKRNAHKGMCAIDGEAFEPGSSFQVYPSGDKATLFVVLLKEVTEAIGIEVASTCGLIIMRAWDSTMCINTPGPNKCDGAGAVMPQIKKQWVRGNYSREATQEPPWYVNILVQMNCYVMLFGAMFASWLQSMGIIHGKAKKDDPRLKNFAPLDNHFEAIYTNYIYRMSTDVVNRPICGVPGSIVRLKDRYTDDYGWTQK</sequence>
<dbReference type="InterPro" id="IPR016064">
    <property type="entry name" value="NAD/diacylglycerol_kinase_sf"/>
</dbReference>
<dbReference type="AlphaFoldDB" id="A0A8S1GVD6"/>
<dbReference type="InterPro" id="IPR050187">
    <property type="entry name" value="Lipid_Phosphate_FormReg"/>
</dbReference>
<accession>A0A8S1GVD6</accession>
<evidence type="ECO:0000313" key="3">
    <source>
        <dbReference type="Proteomes" id="UP000835052"/>
    </source>
</evidence>
<organism evidence="2 3">
    <name type="scientific">Caenorhabditis auriculariae</name>
    <dbReference type="NCBI Taxonomy" id="2777116"/>
    <lineage>
        <taxon>Eukaryota</taxon>
        <taxon>Metazoa</taxon>
        <taxon>Ecdysozoa</taxon>
        <taxon>Nematoda</taxon>
        <taxon>Chromadorea</taxon>
        <taxon>Rhabditida</taxon>
        <taxon>Rhabditina</taxon>
        <taxon>Rhabditomorpha</taxon>
        <taxon>Rhabditoidea</taxon>
        <taxon>Rhabditidae</taxon>
        <taxon>Peloderinae</taxon>
        <taxon>Caenorhabditis</taxon>
    </lineage>
</organism>
<dbReference type="Gene3D" id="3.40.50.10330">
    <property type="entry name" value="Probable inorganic polyphosphate/atp-NAD kinase, domain 1"/>
    <property type="match status" value="1"/>
</dbReference>
<dbReference type="GO" id="GO:0046512">
    <property type="term" value="P:sphingosine biosynthetic process"/>
    <property type="evidence" value="ECO:0007669"/>
    <property type="project" value="TreeGrafter"/>
</dbReference>
<reference evidence="2" key="1">
    <citation type="submission" date="2020-10" db="EMBL/GenBank/DDBJ databases">
        <authorList>
            <person name="Kikuchi T."/>
        </authorList>
    </citation>
    <scope>NUCLEOTIDE SEQUENCE</scope>
    <source>
        <strain evidence="2">NKZ352</strain>
    </source>
</reference>
<dbReference type="Proteomes" id="UP000835052">
    <property type="component" value="Unassembled WGS sequence"/>
</dbReference>
<protein>
    <recommendedName>
        <fullName evidence="1">DAGKc domain-containing protein</fullName>
    </recommendedName>
</protein>
<dbReference type="PANTHER" id="PTHR12358">
    <property type="entry name" value="SPHINGOSINE KINASE"/>
    <property type="match status" value="1"/>
</dbReference>
<evidence type="ECO:0000313" key="2">
    <source>
        <dbReference type="EMBL" id="CAD6186663.1"/>
    </source>
</evidence>
<dbReference type="EMBL" id="CAJGYM010000005">
    <property type="protein sequence ID" value="CAD6186663.1"/>
    <property type="molecule type" value="Genomic_DNA"/>
</dbReference>
<comment type="caution">
    <text evidence="2">The sequence shown here is derived from an EMBL/GenBank/DDBJ whole genome shotgun (WGS) entry which is preliminary data.</text>
</comment>
<dbReference type="Gene3D" id="2.60.200.40">
    <property type="match status" value="1"/>
</dbReference>
<dbReference type="SUPFAM" id="SSF111331">
    <property type="entry name" value="NAD kinase/diacylglycerol kinase-like"/>
    <property type="match status" value="1"/>
</dbReference>
<evidence type="ECO:0000259" key="1">
    <source>
        <dbReference type="PROSITE" id="PS50146"/>
    </source>
</evidence>
<dbReference type="GO" id="GO:0016020">
    <property type="term" value="C:membrane"/>
    <property type="evidence" value="ECO:0007669"/>
    <property type="project" value="TreeGrafter"/>
</dbReference>